<evidence type="ECO:0000256" key="4">
    <source>
        <dbReference type="ARBA" id="ARBA00022452"/>
    </source>
</evidence>
<name>A0A438WS72_HELPX</name>
<keyword evidence="3" id="KW-0813">Transport</keyword>
<dbReference type="PANTHER" id="PTHR30026:SF20">
    <property type="entry name" value="OUTER MEMBRANE PROTEIN TOLC"/>
    <property type="match status" value="1"/>
</dbReference>
<evidence type="ECO:0000256" key="1">
    <source>
        <dbReference type="ARBA" id="ARBA00004442"/>
    </source>
</evidence>
<dbReference type="InterPro" id="IPR051906">
    <property type="entry name" value="TolC-like"/>
</dbReference>
<dbReference type="PANTHER" id="PTHR30026">
    <property type="entry name" value="OUTER MEMBRANE PROTEIN TOLC"/>
    <property type="match status" value="1"/>
</dbReference>
<feature type="non-terminal residue" evidence="8">
    <location>
        <position position="1"/>
    </location>
</feature>
<keyword evidence="6" id="KW-0472">Membrane</keyword>
<evidence type="ECO:0000256" key="5">
    <source>
        <dbReference type="ARBA" id="ARBA00022692"/>
    </source>
</evidence>
<dbReference type="SUPFAM" id="SSF56954">
    <property type="entry name" value="Outer membrane efflux proteins (OEP)"/>
    <property type="match status" value="1"/>
</dbReference>
<dbReference type="GO" id="GO:0015288">
    <property type="term" value="F:porin activity"/>
    <property type="evidence" value="ECO:0007669"/>
    <property type="project" value="TreeGrafter"/>
</dbReference>
<reference evidence="8 9" key="1">
    <citation type="submission" date="2018-11" db="EMBL/GenBank/DDBJ databases">
        <title>Genetic determinants and prediction of antibiotic resistance phenotypes in Helicobacter pylori.</title>
        <authorList>
            <person name="Wagner K."/>
        </authorList>
    </citation>
    <scope>NUCLEOTIDE SEQUENCE [LARGE SCALE GENOMIC DNA]</scope>
    <source>
        <strain evidence="8 9">ZH70</strain>
    </source>
</reference>
<evidence type="ECO:0000256" key="7">
    <source>
        <dbReference type="ARBA" id="ARBA00023237"/>
    </source>
</evidence>
<evidence type="ECO:0000313" key="8">
    <source>
        <dbReference type="EMBL" id="RVZ27170.1"/>
    </source>
</evidence>
<evidence type="ECO:0000256" key="2">
    <source>
        <dbReference type="ARBA" id="ARBA00007613"/>
    </source>
</evidence>
<keyword evidence="7" id="KW-0998">Cell outer membrane</keyword>
<dbReference type="InterPro" id="IPR003423">
    <property type="entry name" value="OMP_efflux"/>
</dbReference>
<dbReference type="GO" id="GO:0009279">
    <property type="term" value="C:cell outer membrane"/>
    <property type="evidence" value="ECO:0007669"/>
    <property type="project" value="UniProtKB-SubCell"/>
</dbReference>
<keyword evidence="5" id="KW-0812">Transmembrane</keyword>
<dbReference type="EMBL" id="RJGP01000792">
    <property type="protein sequence ID" value="RVZ27170.1"/>
    <property type="molecule type" value="Genomic_DNA"/>
</dbReference>
<dbReference type="GO" id="GO:1990281">
    <property type="term" value="C:efflux pump complex"/>
    <property type="evidence" value="ECO:0007669"/>
    <property type="project" value="TreeGrafter"/>
</dbReference>
<gene>
    <name evidence="8" type="ORF">EC518_10375</name>
</gene>
<comment type="caution">
    <text evidence="8">The sequence shown here is derived from an EMBL/GenBank/DDBJ whole genome shotgun (WGS) entry which is preliminary data.</text>
</comment>
<organism evidence="8 9">
    <name type="scientific">Helicobacter pylori</name>
    <name type="common">Campylobacter pylori</name>
    <dbReference type="NCBI Taxonomy" id="210"/>
    <lineage>
        <taxon>Bacteria</taxon>
        <taxon>Pseudomonadati</taxon>
        <taxon>Campylobacterota</taxon>
        <taxon>Epsilonproteobacteria</taxon>
        <taxon>Campylobacterales</taxon>
        <taxon>Helicobacteraceae</taxon>
        <taxon>Helicobacter</taxon>
    </lineage>
</organism>
<dbReference type="Pfam" id="PF02321">
    <property type="entry name" value="OEP"/>
    <property type="match status" value="1"/>
</dbReference>
<sequence length="209" mass="24563">NHTIAKAMFLPTLNASYNFKNEARDTPEYKHYNTQQFQAQVTLNVFNGFSNVNNVKEKSATYRSTVANLEYSRQSVYLQVVQQYYEYFNNLARMIALQKKLEQIKTDIKRVTKLYDKGLTTIDDLQSLKAQGNLSEYDILDMQFALEQNRLTLEYLTNLSVKNLKKTTIDAPNLQLRERQDLVSLREQISALRYQNKQLNYYPKIDVFD</sequence>
<evidence type="ECO:0000256" key="3">
    <source>
        <dbReference type="ARBA" id="ARBA00022448"/>
    </source>
</evidence>
<proteinExistence type="inferred from homology"/>
<comment type="subcellular location">
    <subcellularLocation>
        <location evidence="1">Cell outer membrane</location>
    </subcellularLocation>
</comment>
<protein>
    <submittedName>
        <fullName evidence="8">TolC family protein</fullName>
    </submittedName>
</protein>
<comment type="similarity">
    <text evidence="2">Belongs to the outer membrane factor (OMF) (TC 1.B.17) family.</text>
</comment>
<accession>A0A438WS72</accession>
<keyword evidence="4" id="KW-1134">Transmembrane beta strand</keyword>
<feature type="non-terminal residue" evidence="8">
    <location>
        <position position="209"/>
    </location>
</feature>
<dbReference type="Gene3D" id="1.20.1600.10">
    <property type="entry name" value="Outer membrane efflux proteins (OEP)"/>
    <property type="match status" value="1"/>
</dbReference>
<dbReference type="GO" id="GO:0015562">
    <property type="term" value="F:efflux transmembrane transporter activity"/>
    <property type="evidence" value="ECO:0007669"/>
    <property type="project" value="InterPro"/>
</dbReference>
<evidence type="ECO:0000313" key="9">
    <source>
        <dbReference type="Proteomes" id="UP000289022"/>
    </source>
</evidence>
<dbReference type="Proteomes" id="UP000289022">
    <property type="component" value="Unassembled WGS sequence"/>
</dbReference>
<evidence type="ECO:0000256" key="6">
    <source>
        <dbReference type="ARBA" id="ARBA00023136"/>
    </source>
</evidence>
<dbReference type="AlphaFoldDB" id="A0A438WS72"/>